<accession>A0ABZ3H0I9</accession>
<evidence type="ECO:0000313" key="3">
    <source>
        <dbReference type="Proteomes" id="UP001492541"/>
    </source>
</evidence>
<dbReference type="InterPro" id="IPR013762">
    <property type="entry name" value="Integrase-like_cat_sf"/>
</dbReference>
<evidence type="ECO:0000313" key="2">
    <source>
        <dbReference type="EMBL" id="XAT63112.1"/>
    </source>
</evidence>
<protein>
    <submittedName>
        <fullName evidence="2">Uncharacterized protein</fullName>
    </submittedName>
</protein>
<dbReference type="Proteomes" id="UP001492541">
    <property type="component" value="Chromosome"/>
</dbReference>
<keyword evidence="1" id="KW-0233">DNA recombination</keyword>
<dbReference type="EMBL" id="CP087714">
    <property type="protein sequence ID" value="XAT63112.1"/>
    <property type="molecule type" value="Genomic_DNA"/>
</dbReference>
<evidence type="ECO:0000256" key="1">
    <source>
        <dbReference type="ARBA" id="ARBA00023172"/>
    </source>
</evidence>
<sequence>MSYRLVEIEEDLQYINVASRKNDREHALIRLILSTLADIEEIQNLTRRDISASSRNGREIYAVYLRKPGKSRKVPVDGETYTILRKISAGLGGKDKIFGYSIEEIDSIIGKYSPENSRYTLNSLRDVLMELLADNLLGKTIDDIFEMDFEELVEFMEECHPMFSGMWDIDEDDVASDYFHMLAERYGMSVSKMSEVSGEDEGRIEKLMGRKWLQSYWDSYSE</sequence>
<reference evidence="2 3" key="1">
    <citation type="submission" date="2021-11" db="EMBL/GenBank/DDBJ databases">
        <title>Whole genome of Geoglobus acetivorans.</title>
        <authorList>
            <person name="Liu D."/>
        </authorList>
    </citation>
    <scope>NUCLEOTIDE SEQUENCE [LARGE SCALE GENOMIC DNA]</scope>
    <source>
        <strain evidence="2 3">SBH6</strain>
    </source>
</reference>
<organism evidence="2 3">
    <name type="scientific">Geoglobus acetivorans</name>
    <dbReference type="NCBI Taxonomy" id="565033"/>
    <lineage>
        <taxon>Archaea</taxon>
        <taxon>Methanobacteriati</taxon>
        <taxon>Methanobacteriota</taxon>
        <taxon>Archaeoglobi</taxon>
        <taxon>Archaeoglobales</taxon>
        <taxon>Archaeoglobaceae</taxon>
        <taxon>Geoglobus</taxon>
    </lineage>
</organism>
<gene>
    <name evidence="2" type="ORF">LPQ35_07565</name>
</gene>
<keyword evidence="3" id="KW-1185">Reference proteome</keyword>
<dbReference type="InterPro" id="IPR011010">
    <property type="entry name" value="DNA_brk_join_enz"/>
</dbReference>
<name>A0ABZ3H0I9_GEOAI</name>
<proteinExistence type="predicted"/>
<dbReference type="GeneID" id="90449536"/>
<dbReference type="Gene3D" id="1.10.443.10">
    <property type="entry name" value="Intergrase catalytic core"/>
    <property type="match status" value="1"/>
</dbReference>
<dbReference type="RefSeq" id="WP_193808260.1">
    <property type="nucleotide sequence ID" value="NZ_CP087714.1"/>
</dbReference>
<dbReference type="SUPFAM" id="SSF56349">
    <property type="entry name" value="DNA breaking-rejoining enzymes"/>
    <property type="match status" value="1"/>
</dbReference>